<keyword evidence="3" id="KW-1185">Reference proteome</keyword>
<proteinExistence type="predicted"/>
<dbReference type="EMBL" id="BHZD01000001">
    <property type="protein sequence ID" value="GCD43061.1"/>
    <property type="molecule type" value="Genomic_DNA"/>
</dbReference>
<accession>A0A401W1A5</accession>
<feature type="region of interest" description="Disordered" evidence="1">
    <location>
        <begin position="1"/>
        <end position="29"/>
    </location>
</feature>
<dbReference type="NCBIfam" id="NF041709">
    <property type="entry name" value="RiPP_phane_YxD"/>
    <property type="match status" value="1"/>
</dbReference>
<reference evidence="2 3" key="1">
    <citation type="submission" date="2018-11" db="EMBL/GenBank/DDBJ databases">
        <title>Whole genome sequence of Streptomyces paromomycinus NBRC 15454(T).</title>
        <authorList>
            <person name="Komaki H."/>
            <person name="Tamura T."/>
        </authorList>
    </citation>
    <scope>NUCLEOTIDE SEQUENCE [LARGE SCALE GENOMIC DNA]</scope>
    <source>
        <strain evidence="2 3">NBRC 15454</strain>
    </source>
</reference>
<comment type="caution">
    <text evidence="2">The sequence shown here is derived from an EMBL/GenBank/DDBJ whole genome shotgun (WGS) entry which is preliminary data.</text>
</comment>
<dbReference type="Proteomes" id="UP000286746">
    <property type="component" value="Unassembled WGS sequence"/>
</dbReference>
<gene>
    <name evidence="2" type="ORF">GKJPGBOP_02737</name>
</gene>
<evidence type="ECO:0000256" key="1">
    <source>
        <dbReference type="SAM" id="MobiDB-lite"/>
    </source>
</evidence>
<dbReference type="AlphaFoldDB" id="A0A401W1A5"/>
<evidence type="ECO:0000313" key="3">
    <source>
        <dbReference type="Proteomes" id="UP000286746"/>
    </source>
</evidence>
<sequence length="77" mass="7798">MATVPVTGTAPAAPAEPSGPSAEPLPDFGGVDVAAVAAGTDHRVLGEVTALLLRTWVPAERAVAYYDDGPGDPKDDR</sequence>
<name>A0A401W1A5_STREY</name>
<organism evidence="2 3">
    <name type="scientific">Streptomyces paromomycinus</name>
    <name type="common">Streptomyces rimosus subsp. paromomycinus</name>
    <dbReference type="NCBI Taxonomy" id="92743"/>
    <lineage>
        <taxon>Bacteria</taxon>
        <taxon>Bacillati</taxon>
        <taxon>Actinomycetota</taxon>
        <taxon>Actinomycetes</taxon>
        <taxon>Kitasatosporales</taxon>
        <taxon>Streptomycetaceae</taxon>
        <taxon>Streptomyces</taxon>
    </lineage>
</organism>
<evidence type="ECO:0000313" key="2">
    <source>
        <dbReference type="EMBL" id="GCD43061.1"/>
    </source>
</evidence>
<protein>
    <submittedName>
        <fullName evidence="2">Uncharacterized protein</fullName>
    </submittedName>
</protein>
<dbReference type="RefSeq" id="WP_125054282.1">
    <property type="nucleotide sequence ID" value="NZ_BHZD01000001.1"/>
</dbReference>